<dbReference type="OrthoDB" id="120337at2759"/>
<proteinExistence type="predicted"/>
<protein>
    <submittedName>
        <fullName evidence="1">Uncharacterized protein</fullName>
    </submittedName>
</protein>
<feature type="non-terminal residue" evidence="1">
    <location>
        <position position="1"/>
    </location>
</feature>
<dbReference type="AlphaFoldDB" id="A0A8T1TXV3"/>
<evidence type="ECO:0000313" key="1">
    <source>
        <dbReference type="EMBL" id="KAG6949065.1"/>
    </source>
</evidence>
<reference evidence="1" key="1">
    <citation type="submission" date="2021-01" db="EMBL/GenBank/DDBJ databases">
        <title>Phytophthora aleatoria, a newly-described species from Pinus radiata is distinct from Phytophthora cactorum isolates based on comparative genomics.</title>
        <authorList>
            <person name="Mcdougal R."/>
            <person name="Panda P."/>
            <person name="Williams N."/>
            <person name="Studholme D.J."/>
        </authorList>
    </citation>
    <scope>NUCLEOTIDE SEQUENCE</scope>
    <source>
        <strain evidence="1">NZFS 3830</strain>
    </source>
</reference>
<accession>A0A8T1TXV3</accession>
<organism evidence="1 2">
    <name type="scientific">Phytophthora cactorum</name>
    <dbReference type="NCBI Taxonomy" id="29920"/>
    <lineage>
        <taxon>Eukaryota</taxon>
        <taxon>Sar</taxon>
        <taxon>Stramenopiles</taxon>
        <taxon>Oomycota</taxon>
        <taxon>Peronosporomycetes</taxon>
        <taxon>Peronosporales</taxon>
        <taxon>Peronosporaceae</taxon>
        <taxon>Phytophthora</taxon>
    </lineage>
</organism>
<sequence length="152" mass="17236">LEAPRSSTVLSGCRSHGRVRVNRKVIVGRGRRTSPWVIWLYPILRAEFDRLRKAGMKFDAPLLCQVALRQLQAPGATLMEASVDCNGVTLATKVTSRWIQVFMVKHRIVLRAHTRKRQVSPEKQIQIEREVAAHLGQLKQDFESGKLDENAV</sequence>
<name>A0A8T1TXV3_9STRA</name>
<gene>
    <name evidence="1" type="ORF">JG687_00015094</name>
</gene>
<dbReference type="Proteomes" id="UP000688947">
    <property type="component" value="Unassembled WGS sequence"/>
</dbReference>
<comment type="caution">
    <text evidence="1">The sequence shown here is derived from an EMBL/GenBank/DDBJ whole genome shotgun (WGS) entry which is preliminary data.</text>
</comment>
<dbReference type="VEuPathDB" id="FungiDB:PC110_g16450"/>
<dbReference type="EMBL" id="JAENGZ010001297">
    <property type="protein sequence ID" value="KAG6949065.1"/>
    <property type="molecule type" value="Genomic_DNA"/>
</dbReference>
<evidence type="ECO:0000313" key="2">
    <source>
        <dbReference type="Proteomes" id="UP000688947"/>
    </source>
</evidence>